<accession>A0AAD7FD66</accession>
<evidence type="ECO:0008006" key="3">
    <source>
        <dbReference type="Google" id="ProtNLM"/>
    </source>
</evidence>
<keyword evidence="2" id="KW-1185">Reference proteome</keyword>
<evidence type="ECO:0000313" key="2">
    <source>
        <dbReference type="Proteomes" id="UP001221142"/>
    </source>
</evidence>
<protein>
    <recommendedName>
        <fullName evidence="3">F-box domain-containing protein</fullName>
    </recommendedName>
</protein>
<gene>
    <name evidence="1" type="ORF">FB45DRAFT_222452</name>
</gene>
<dbReference type="Proteomes" id="UP001221142">
    <property type="component" value="Unassembled WGS sequence"/>
</dbReference>
<dbReference type="AlphaFoldDB" id="A0AAD7FD66"/>
<reference evidence="1" key="1">
    <citation type="submission" date="2023-03" db="EMBL/GenBank/DDBJ databases">
        <title>Massive genome expansion in bonnet fungi (Mycena s.s.) driven by repeated elements and novel gene families across ecological guilds.</title>
        <authorList>
            <consortium name="Lawrence Berkeley National Laboratory"/>
            <person name="Harder C.B."/>
            <person name="Miyauchi S."/>
            <person name="Viragh M."/>
            <person name="Kuo A."/>
            <person name="Thoen E."/>
            <person name="Andreopoulos B."/>
            <person name="Lu D."/>
            <person name="Skrede I."/>
            <person name="Drula E."/>
            <person name="Henrissat B."/>
            <person name="Morin E."/>
            <person name="Kohler A."/>
            <person name="Barry K."/>
            <person name="LaButti K."/>
            <person name="Morin E."/>
            <person name="Salamov A."/>
            <person name="Lipzen A."/>
            <person name="Mereny Z."/>
            <person name="Hegedus B."/>
            <person name="Baldrian P."/>
            <person name="Stursova M."/>
            <person name="Weitz H."/>
            <person name="Taylor A."/>
            <person name="Grigoriev I.V."/>
            <person name="Nagy L.G."/>
            <person name="Martin F."/>
            <person name="Kauserud H."/>
        </authorList>
    </citation>
    <scope>NUCLEOTIDE SEQUENCE</scope>
    <source>
        <strain evidence="1">9284</strain>
    </source>
</reference>
<name>A0AAD7FD66_9AGAR</name>
<dbReference type="EMBL" id="JARKIF010000021">
    <property type="protein sequence ID" value="KAJ7617095.1"/>
    <property type="molecule type" value="Genomic_DNA"/>
</dbReference>
<sequence length="358" mass="40130">MSLNPLELPELLDQCIHHLDANSDLSACAAVARSWAYPAQSALYRAPLYTKRLADLPGPQRRARLMSTLLNSSHLVSFVRYLHFCPDTEPDICHVAFPRLEGIETDHFTLTDSVAVGLHQLFSLPTVRDVSLFCQIPKPAAFLRVWERVSPTITAIDLHCYDGHHGPLSTGAAVVPHRHTVQIPLKALRIKGGAQISTLWFQDRNCVFDLSELKCLILATYEHVLQWRTLIPAFETIEMLDLGLLQGAVDLSAFTSLHTLRARSLQFSMILDVLATIPSTNRLRNVYLGARAGPENIEDFRSLLSRRAFPHLKEVDLLWRSDLMDVPLPQLPNIKVKVVKAEGAFGVHPRLPTCYTTL</sequence>
<proteinExistence type="predicted"/>
<evidence type="ECO:0000313" key="1">
    <source>
        <dbReference type="EMBL" id="KAJ7617095.1"/>
    </source>
</evidence>
<organism evidence="1 2">
    <name type="scientific">Roridomyces roridus</name>
    <dbReference type="NCBI Taxonomy" id="1738132"/>
    <lineage>
        <taxon>Eukaryota</taxon>
        <taxon>Fungi</taxon>
        <taxon>Dikarya</taxon>
        <taxon>Basidiomycota</taxon>
        <taxon>Agaricomycotina</taxon>
        <taxon>Agaricomycetes</taxon>
        <taxon>Agaricomycetidae</taxon>
        <taxon>Agaricales</taxon>
        <taxon>Marasmiineae</taxon>
        <taxon>Mycenaceae</taxon>
        <taxon>Roridomyces</taxon>
    </lineage>
</organism>
<comment type="caution">
    <text evidence="1">The sequence shown here is derived from an EMBL/GenBank/DDBJ whole genome shotgun (WGS) entry which is preliminary data.</text>
</comment>